<evidence type="ECO:0000259" key="1">
    <source>
        <dbReference type="Pfam" id="PF00171"/>
    </source>
</evidence>
<dbReference type="Proteomes" id="UP001168877">
    <property type="component" value="Unassembled WGS sequence"/>
</dbReference>
<protein>
    <recommendedName>
        <fullName evidence="1">Aldehyde dehydrogenase domain-containing protein</fullName>
    </recommendedName>
</protein>
<comment type="caution">
    <text evidence="2">The sequence shown here is derived from an EMBL/GenBank/DDBJ whole genome shotgun (WGS) entry which is preliminary data.</text>
</comment>
<organism evidence="2 3">
    <name type="scientific">Acer saccharum</name>
    <name type="common">Sugar maple</name>
    <dbReference type="NCBI Taxonomy" id="4024"/>
    <lineage>
        <taxon>Eukaryota</taxon>
        <taxon>Viridiplantae</taxon>
        <taxon>Streptophyta</taxon>
        <taxon>Embryophyta</taxon>
        <taxon>Tracheophyta</taxon>
        <taxon>Spermatophyta</taxon>
        <taxon>Magnoliopsida</taxon>
        <taxon>eudicotyledons</taxon>
        <taxon>Gunneridae</taxon>
        <taxon>Pentapetalae</taxon>
        <taxon>rosids</taxon>
        <taxon>malvids</taxon>
        <taxon>Sapindales</taxon>
        <taxon>Sapindaceae</taxon>
        <taxon>Hippocastanoideae</taxon>
        <taxon>Acereae</taxon>
        <taxon>Acer</taxon>
    </lineage>
</organism>
<sequence length="109" mass="12465">MPRFETRIVHVSRYKKGRLGPKLFEGCRSRDRDINDVIRKANATHYGLAVGVFTGSLETANTMMRVLKAGIVWINCFDVFDTAIPFRCYKMSAIGKEKGIYNLNNYLQV</sequence>
<dbReference type="PANTHER" id="PTHR11699">
    <property type="entry name" value="ALDEHYDE DEHYDROGENASE-RELATED"/>
    <property type="match status" value="1"/>
</dbReference>
<feature type="domain" description="Aldehyde dehydrogenase" evidence="1">
    <location>
        <begin position="32"/>
        <end position="109"/>
    </location>
</feature>
<dbReference type="Pfam" id="PF00171">
    <property type="entry name" value="Aldedh"/>
    <property type="match status" value="1"/>
</dbReference>
<dbReference type="SUPFAM" id="SSF53720">
    <property type="entry name" value="ALDH-like"/>
    <property type="match status" value="1"/>
</dbReference>
<keyword evidence="3" id="KW-1185">Reference proteome</keyword>
<dbReference type="InterPro" id="IPR015590">
    <property type="entry name" value="Aldehyde_DH_dom"/>
</dbReference>
<dbReference type="EMBL" id="JAUESC010000383">
    <property type="protein sequence ID" value="KAK0585559.1"/>
    <property type="molecule type" value="Genomic_DNA"/>
</dbReference>
<reference evidence="2" key="1">
    <citation type="journal article" date="2022" name="Plant J.">
        <title>Strategies of tolerance reflected in two North American maple genomes.</title>
        <authorList>
            <person name="McEvoy S.L."/>
            <person name="Sezen U.U."/>
            <person name="Trouern-Trend A."/>
            <person name="McMahon S.M."/>
            <person name="Schaberg P.G."/>
            <person name="Yang J."/>
            <person name="Wegrzyn J.L."/>
            <person name="Swenson N.G."/>
        </authorList>
    </citation>
    <scope>NUCLEOTIDE SEQUENCE</scope>
    <source>
        <strain evidence="2">NS2018</strain>
    </source>
</reference>
<dbReference type="AlphaFoldDB" id="A0AA39S5H0"/>
<proteinExistence type="predicted"/>
<reference evidence="2" key="2">
    <citation type="submission" date="2023-06" db="EMBL/GenBank/DDBJ databases">
        <authorList>
            <person name="Swenson N.G."/>
            <person name="Wegrzyn J.L."/>
            <person name="Mcevoy S.L."/>
        </authorList>
    </citation>
    <scope>NUCLEOTIDE SEQUENCE</scope>
    <source>
        <strain evidence="2">NS2018</strain>
        <tissue evidence="2">Leaf</tissue>
    </source>
</reference>
<dbReference type="Gene3D" id="3.40.605.10">
    <property type="entry name" value="Aldehyde Dehydrogenase, Chain A, domain 1"/>
    <property type="match status" value="1"/>
</dbReference>
<dbReference type="InterPro" id="IPR016161">
    <property type="entry name" value="Ald_DH/histidinol_DH"/>
</dbReference>
<evidence type="ECO:0000313" key="2">
    <source>
        <dbReference type="EMBL" id="KAK0585559.1"/>
    </source>
</evidence>
<gene>
    <name evidence="2" type="ORF">LWI29_030455</name>
</gene>
<accession>A0AA39S5H0</accession>
<name>A0AA39S5H0_ACESA</name>
<dbReference type="Gene3D" id="3.40.309.10">
    <property type="entry name" value="Aldehyde Dehydrogenase, Chain A, domain 2"/>
    <property type="match status" value="1"/>
</dbReference>
<dbReference type="InterPro" id="IPR016162">
    <property type="entry name" value="Ald_DH_N"/>
</dbReference>
<evidence type="ECO:0000313" key="3">
    <source>
        <dbReference type="Proteomes" id="UP001168877"/>
    </source>
</evidence>
<dbReference type="GO" id="GO:0016620">
    <property type="term" value="F:oxidoreductase activity, acting on the aldehyde or oxo group of donors, NAD or NADP as acceptor"/>
    <property type="evidence" value="ECO:0007669"/>
    <property type="project" value="InterPro"/>
</dbReference>
<dbReference type="InterPro" id="IPR016163">
    <property type="entry name" value="Ald_DH_C"/>
</dbReference>